<accession>A0ABQ4DWX7</accession>
<evidence type="ECO:0000313" key="2">
    <source>
        <dbReference type="Proteomes" id="UP000646749"/>
    </source>
</evidence>
<protein>
    <submittedName>
        <fullName evidence="1">Uncharacterized protein</fullName>
    </submittedName>
</protein>
<reference evidence="1 2" key="1">
    <citation type="submission" date="2021-01" db="EMBL/GenBank/DDBJ databases">
        <title>Whole genome shotgun sequence of Plantactinospora endophytica NBRC 110450.</title>
        <authorList>
            <person name="Komaki H."/>
            <person name="Tamura T."/>
        </authorList>
    </citation>
    <scope>NUCLEOTIDE SEQUENCE [LARGE SCALE GENOMIC DNA]</scope>
    <source>
        <strain evidence="1 2">NBRC 110450</strain>
    </source>
</reference>
<dbReference type="RefSeq" id="WP_239140344.1">
    <property type="nucleotide sequence ID" value="NZ_BONW01000007.1"/>
</dbReference>
<keyword evidence="2" id="KW-1185">Reference proteome</keyword>
<dbReference type="Proteomes" id="UP000646749">
    <property type="component" value="Unassembled WGS sequence"/>
</dbReference>
<gene>
    <name evidence="1" type="ORF">Pen02_18830</name>
</gene>
<proteinExistence type="predicted"/>
<name>A0ABQ4DWX7_9ACTN</name>
<organism evidence="1 2">
    <name type="scientific">Plantactinospora endophytica</name>
    <dbReference type="NCBI Taxonomy" id="673535"/>
    <lineage>
        <taxon>Bacteria</taxon>
        <taxon>Bacillati</taxon>
        <taxon>Actinomycetota</taxon>
        <taxon>Actinomycetes</taxon>
        <taxon>Micromonosporales</taxon>
        <taxon>Micromonosporaceae</taxon>
        <taxon>Plantactinospora</taxon>
    </lineage>
</organism>
<sequence>MTLKQEDTYVGYARASVNAKTLMAEHYARKDTDDWVSLILAGGLTVKMSNNHQWQIGTTTARVGGRTLTRQVELAWRHGEPFVVAPAMTAIVAAAAQALDLTDDLVAADTAPCDDGVLFLPQPIFVGSTSTAVRGIAAITWTTMTTPVGRSWMICGWADHGDTDDPYIAALLASAAYQRNRASFGPYILTDLTALPIGRPVPTLPLPDSDAEPIEWQSAADGRIVIDDRGASRVCAAIAYSFWRIQAQPLATVTEPTLPRSTSRRAVRASVAHNARVVMLRRTKSTGPRDDNDAKWHYQVRFFVRGHWRHLSAKDGTR</sequence>
<comment type="caution">
    <text evidence="1">The sequence shown here is derived from an EMBL/GenBank/DDBJ whole genome shotgun (WGS) entry which is preliminary data.</text>
</comment>
<evidence type="ECO:0000313" key="1">
    <source>
        <dbReference type="EMBL" id="GIG86947.1"/>
    </source>
</evidence>
<dbReference type="EMBL" id="BONW01000007">
    <property type="protein sequence ID" value="GIG86947.1"/>
    <property type="molecule type" value="Genomic_DNA"/>
</dbReference>